<comment type="similarity">
    <text evidence="1">Belongs to the mycobacterial PPE family.</text>
</comment>
<name>A0A1V3XTK7_MYCKA</name>
<dbReference type="FunFam" id="1.20.1260.20:FF:000001">
    <property type="entry name" value="PPE family protein PPE41"/>
    <property type="match status" value="1"/>
</dbReference>
<dbReference type="InterPro" id="IPR038332">
    <property type="entry name" value="PPE_sf"/>
</dbReference>
<dbReference type="Proteomes" id="UP000189229">
    <property type="component" value="Unassembled WGS sequence"/>
</dbReference>
<gene>
    <name evidence="4" type="ORF">BZL29_1567</name>
    <name evidence="3" type="ORF">BZL30_0244</name>
</gene>
<evidence type="ECO:0000313" key="4">
    <source>
        <dbReference type="EMBL" id="OOK84361.1"/>
    </source>
</evidence>
<dbReference type="GO" id="GO:0052572">
    <property type="term" value="P:response to host immune response"/>
    <property type="evidence" value="ECO:0007669"/>
    <property type="project" value="TreeGrafter"/>
</dbReference>
<dbReference type="SUPFAM" id="SSF140459">
    <property type="entry name" value="PE/PPE dimer-like"/>
    <property type="match status" value="1"/>
</dbReference>
<organism evidence="3 6">
    <name type="scientific">Mycobacterium kansasii</name>
    <dbReference type="NCBI Taxonomy" id="1768"/>
    <lineage>
        <taxon>Bacteria</taxon>
        <taxon>Bacillati</taxon>
        <taxon>Actinomycetota</taxon>
        <taxon>Actinomycetes</taxon>
        <taxon>Mycobacteriales</taxon>
        <taxon>Mycobacteriaceae</taxon>
        <taxon>Mycobacterium</taxon>
    </lineage>
</organism>
<accession>A0A1V3XTK7</accession>
<dbReference type="Pfam" id="PF00823">
    <property type="entry name" value="PPE"/>
    <property type="match status" value="1"/>
</dbReference>
<dbReference type="EMBL" id="MVBM01000001">
    <property type="protein sequence ID" value="OOK82422.1"/>
    <property type="molecule type" value="Genomic_DNA"/>
</dbReference>
<dbReference type="PANTHER" id="PTHR46766:SF1">
    <property type="entry name" value="GLUTAMINE-RICH PROTEIN 2"/>
    <property type="match status" value="1"/>
</dbReference>
<evidence type="ECO:0000259" key="2">
    <source>
        <dbReference type="Pfam" id="PF00823"/>
    </source>
</evidence>
<dbReference type="Proteomes" id="UP000188532">
    <property type="component" value="Unassembled WGS sequence"/>
</dbReference>
<protein>
    <submittedName>
        <fullName evidence="3">PPE family protein</fullName>
    </submittedName>
</protein>
<evidence type="ECO:0000313" key="3">
    <source>
        <dbReference type="EMBL" id="OOK82422.1"/>
    </source>
</evidence>
<evidence type="ECO:0000313" key="5">
    <source>
        <dbReference type="Proteomes" id="UP000188532"/>
    </source>
</evidence>
<proteinExistence type="inferred from homology"/>
<comment type="caution">
    <text evidence="3">The sequence shown here is derived from an EMBL/GenBank/DDBJ whole genome shotgun (WGS) entry which is preliminary data.</text>
</comment>
<dbReference type="EMBL" id="MVBN01000001">
    <property type="protein sequence ID" value="OOK84361.1"/>
    <property type="molecule type" value="Genomic_DNA"/>
</dbReference>
<dbReference type="PANTHER" id="PTHR46766">
    <property type="entry name" value="GLUTAMINE-RICH PROTEIN 2"/>
    <property type="match status" value="1"/>
</dbReference>
<reference evidence="5 6" key="1">
    <citation type="submission" date="2017-02" db="EMBL/GenBank/DDBJ databases">
        <title>Complete genome sequences of Mycobacterium kansasii strains isolated from rhesus macaques.</title>
        <authorList>
            <person name="Panda A."/>
            <person name="Nagaraj S."/>
            <person name="Zhao X."/>
            <person name="Tettelin H."/>
            <person name="Detolla L.J."/>
        </authorList>
    </citation>
    <scope>NUCLEOTIDE SEQUENCE [LARGE SCALE GENOMIC DNA]</scope>
    <source>
        <strain evidence="4 5">11-3469</strain>
        <strain evidence="3 6">11-3813</strain>
    </source>
</reference>
<evidence type="ECO:0000313" key="6">
    <source>
        <dbReference type="Proteomes" id="UP000189229"/>
    </source>
</evidence>
<sequence>MEFAMLPPEVNSGRMYAGPGPGPMLAAAAAWDGLASDLDSAADACQSVVSQLTSGWLGPASTSMATAASGYLAWLRTSAGQAEQTARQAMAAATAYEEAFATTVPPSVIAANRAQLAALMATNLLGQNTPAIAATEADYAEMWAQDAAAMYGYASSSAAAAALTPFTPPGRPPIPVEWRVKLPRSPMPRLPLAVPPPKQPPCRSRPCRKRCRASHRLRRRRPGCRRHCSVRRRFRLWVRCRP</sequence>
<dbReference type="AlphaFoldDB" id="A0A1V3XTK7"/>
<dbReference type="Gene3D" id="1.20.1260.20">
    <property type="entry name" value="PPE superfamily"/>
    <property type="match status" value="1"/>
</dbReference>
<dbReference type="InterPro" id="IPR000030">
    <property type="entry name" value="PPE_dom"/>
</dbReference>
<evidence type="ECO:0000256" key="1">
    <source>
        <dbReference type="ARBA" id="ARBA00010652"/>
    </source>
</evidence>
<feature type="domain" description="PPE" evidence="2">
    <location>
        <begin position="3"/>
        <end position="164"/>
    </location>
</feature>